<dbReference type="EMBL" id="VSSQ01038071">
    <property type="protein sequence ID" value="MPM90941.1"/>
    <property type="molecule type" value="Genomic_DNA"/>
</dbReference>
<feature type="domain" description="Creatinase N-terminal" evidence="2">
    <location>
        <begin position="2"/>
        <end position="116"/>
    </location>
</feature>
<dbReference type="EC" id="3.4.-.-" evidence="3"/>
<reference evidence="3" key="1">
    <citation type="submission" date="2019-08" db="EMBL/GenBank/DDBJ databases">
        <authorList>
            <person name="Kucharzyk K."/>
            <person name="Murdoch R.W."/>
            <person name="Higgins S."/>
            <person name="Loffler F."/>
        </authorList>
    </citation>
    <scope>NUCLEOTIDE SEQUENCE</scope>
</reference>
<dbReference type="AlphaFoldDB" id="A0A645DNT9"/>
<dbReference type="Pfam" id="PF00557">
    <property type="entry name" value="Peptidase_M24"/>
    <property type="match status" value="1"/>
</dbReference>
<dbReference type="Gene3D" id="3.90.230.10">
    <property type="entry name" value="Creatinase/methionine aminopeptidase superfamily"/>
    <property type="match status" value="1"/>
</dbReference>
<accession>A0A645DNT9</accession>
<name>A0A645DNT9_9ZZZZ</name>
<protein>
    <submittedName>
        <fullName evidence="3">Putative peptidase</fullName>
        <ecNumber evidence="3">3.4.-.-</ecNumber>
    </submittedName>
</protein>
<dbReference type="SUPFAM" id="SSF55920">
    <property type="entry name" value="Creatinase/aminopeptidase"/>
    <property type="match status" value="1"/>
</dbReference>
<evidence type="ECO:0000259" key="1">
    <source>
        <dbReference type="Pfam" id="PF00557"/>
    </source>
</evidence>
<gene>
    <name evidence="3" type="ORF">SDC9_138064</name>
</gene>
<dbReference type="InterPro" id="IPR036005">
    <property type="entry name" value="Creatinase/aminopeptidase-like"/>
</dbReference>
<dbReference type="InterPro" id="IPR050659">
    <property type="entry name" value="Peptidase_M24B"/>
</dbReference>
<sequence>MIYDRENLIYFAGVDDLEGGALAVPAEGEAELFCLWMEADHIRETSGIEKVTPYFFPKDNQSGMMGKWLSAQGWPAPRLGFTRYFISLKDYQCLRDAAPDMVVGDIAALCYELRSVKCPAELRRIRMASQALAAGMEAAVAAAAPGLTETAVLAEAEYAMGKAGSQGSSFRMQVLTHSRQMHKHPYASSAKLENNAPVVIHLGATVEGYASKMCRTVFLGQPQQESVRIYEVLRQAQEVSLANLKPGITCAQLYDAVTEYIASTEFARYWVMHHIGYGVGIRQSEFYPIIAKDNPIVIQENMVVDLLLPSLYKPGIGGPRITDTILVTANGPEYLTNYARDVLIKA</sequence>
<dbReference type="InterPro" id="IPR000994">
    <property type="entry name" value="Pept_M24"/>
</dbReference>
<dbReference type="PANTHER" id="PTHR46112">
    <property type="entry name" value="AMINOPEPTIDASE"/>
    <property type="match status" value="1"/>
</dbReference>
<dbReference type="PANTHER" id="PTHR46112:SF2">
    <property type="entry name" value="XAA-PRO AMINOPEPTIDASE P-RELATED"/>
    <property type="match status" value="1"/>
</dbReference>
<dbReference type="SUPFAM" id="SSF53092">
    <property type="entry name" value="Creatinase/prolidase N-terminal domain"/>
    <property type="match status" value="1"/>
</dbReference>
<proteinExistence type="predicted"/>
<evidence type="ECO:0000259" key="2">
    <source>
        <dbReference type="Pfam" id="PF01321"/>
    </source>
</evidence>
<evidence type="ECO:0000313" key="3">
    <source>
        <dbReference type="EMBL" id="MPM90941.1"/>
    </source>
</evidence>
<dbReference type="Gene3D" id="3.40.350.10">
    <property type="entry name" value="Creatinase/prolidase N-terminal domain"/>
    <property type="match status" value="1"/>
</dbReference>
<organism evidence="3">
    <name type="scientific">bioreactor metagenome</name>
    <dbReference type="NCBI Taxonomy" id="1076179"/>
    <lineage>
        <taxon>unclassified sequences</taxon>
        <taxon>metagenomes</taxon>
        <taxon>ecological metagenomes</taxon>
    </lineage>
</organism>
<dbReference type="InterPro" id="IPR029149">
    <property type="entry name" value="Creatin/AminoP/Spt16_N"/>
</dbReference>
<keyword evidence="3" id="KW-0378">Hydrolase</keyword>
<dbReference type="InterPro" id="IPR000587">
    <property type="entry name" value="Creatinase_N"/>
</dbReference>
<feature type="domain" description="Peptidase M24" evidence="1">
    <location>
        <begin position="124"/>
        <end position="329"/>
    </location>
</feature>
<dbReference type="GO" id="GO:0016787">
    <property type="term" value="F:hydrolase activity"/>
    <property type="evidence" value="ECO:0007669"/>
    <property type="project" value="UniProtKB-KW"/>
</dbReference>
<dbReference type="Pfam" id="PF01321">
    <property type="entry name" value="Creatinase_N"/>
    <property type="match status" value="1"/>
</dbReference>
<comment type="caution">
    <text evidence="3">The sequence shown here is derived from an EMBL/GenBank/DDBJ whole genome shotgun (WGS) entry which is preliminary data.</text>
</comment>